<reference evidence="1 2" key="1">
    <citation type="journal article" date="2019" name="ISME J.">
        <title>Evolution in action: habitat transition from sediment to the pelagial leads to genome streamlining in Methylophilaceae.</title>
        <authorList>
            <person name="Salcher M."/>
            <person name="Schaefle D."/>
            <person name="Kaspar M."/>
            <person name="Neuenschwander S.M."/>
            <person name="Ghai R."/>
        </authorList>
    </citation>
    <scope>NUCLEOTIDE SEQUENCE [LARGE SCALE GENOMIC DNA]</scope>
    <source>
        <strain evidence="1 2">MMS-RI-1</strain>
    </source>
</reference>
<dbReference type="PANTHER" id="PTHR37466">
    <property type="entry name" value="SLR1628 PROTEIN"/>
    <property type="match status" value="1"/>
</dbReference>
<protein>
    <submittedName>
        <fullName evidence="1">DUF2237 domain-containing protein</fullName>
    </submittedName>
</protein>
<dbReference type="RefSeq" id="WP_139882667.1">
    <property type="nucleotide sequence ID" value="NZ_CP040986.1"/>
</dbReference>
<accession>A0AAE6FSQ8</accession>
<organism evidence="1 2">
    <name type="scientific">Candidatus Methylopumilus rimovensis</name>
    <dbReference type="NCBI Taxonomy" id="2588535"/>
    <lineage>
        <taxon>Bacteria</taxon>
        <taxon>Pseudomonadati</taxon>
        <taxon>Pseudomonadota</taxon>
        <taxon>Betaproteobacteria</taxon>
        <taxon>Nitrosomonadales</taxon>
        <taxon>Methylophilaceae</taxon>
        <taxon>Candidatus Methylopumilus</taxon>
    </lineage>
</organism>
<proteinExistence type="predicted"/>
<name>A0AAE6FSQ8_9PROT</name>
<dbReference type="EMBL" id="CP040986">
    <property type="protein sequence ID" value="QDD13073.1"/>
    <property type="molecule type" value="Genomic_DNA"/>
</dbReference>
<gene>
    <name evidence="1" type="ORF">FIT61_01055</name>
</gene>
<dbReference type="Proteomes" id="UP000312102">
    <property type="component" value="Chromosome"/>
</dbReference>
<dbReference type="InterPro" id="IPR018714">
    <property type="entry name" value="DUF2237"/>
</dbReference>
<dbReference type="AlphaFoldDB" id="A0AAE6FSQ8"/>
<dbReference type="PANTHER" id="PTHR37466:SF1">
    <property type="entry name" value="SLR1628 PROTEIN"/>
    <property type="match status" value="1"/>
</dbReference>
<dbReference type="Gene3D" id="3.30.56.110">
    <property type="entry name" value="Protein of unknown function DUF2237"/>
    <property type="match status" value="1"/>
</dbReference>
<evidence type="ECO:0000313" key="2">
    <source>
        <dbReference type="Proteomes" id="UP000312102"/>
    </source>
</evidence>
<sequence length="118" mass="13232">MKNVLGTKLEICNLNPITGFTRNGCCETGPQDIGQHTVCAEVTQEFLQFSKMQGNDLMTPRPEFEFVGLKAGDRWCLCASRWLEALEEGVAPPVILEATHEKALDLINLAELKYHQLR</sequence>
<dbReference type="Pfam" id="PF09996">
    <property type="entry name" value="DUF2237"/>
    <property type="match status" value="1"/>
</dbReference>
<evidence type="ECO:0000313" key="1">
    <source>
        <dbReference type="EMBL" id="QDD13073.1"/>
    </source>
</evidence>
<dbReference type="KEGG" id="mrk:FIT61_01055"/>
<keyword evidence="2" id="KW-1185">Reference proteome</keyword>